<keyword evidence="1" id="KW-0812">Transmembrane</keyword>
<gene>
    <name evidence="2" type="ORF">NEF87_002762</name>
</gene>
<evidence type="ECO:0000313" key="2">
    <source>
        <dbReference type="EMBL" id="UYP46477.1"/>
    </source>
</evidence>
<protein>
    <recommendedName>
        <fullName evidence="4">Zinc ribbon domain-containing protein</fullName>
    </recommendedName>
</protein>
<keyword evidence="3" id="KW-1185">Reference proteome</keyword>
<reference evidence="2" key="1">
    <citation type="submission" date="2022-09" db="EMBL/GenBank/DDBJ databases">
        <title>Actin cytoskeleton and complex cell architecture in an #Asgard archaeon.</title>
        <authorList>
            <person name="Ponce Toledo R.I."/>
            <person name="Schleper C."/>
            <person name="Rodrigues Oliveira T."/>
            <person name="Wollweber F."/>
            <person name="Xu J."/>
            <person name="Rittmann S."/>
            <person name="Klingl A."/>
            <person name="Pilhofer M."/>
        </authorList>
    </citation>
    <scope>NUCLEOTIDE SEQUENCE</scope>
    <source>
        <strain evidence="2">B-35</strain>
    </source>
</reference>
<keyword evidence="1" id="KW-0472">Membrane</keyword>
<accession>A0ABY6HVT9</accession>
<organism evidence="2 3">
    <name type="scientific">Candidatus Lokiarchaeum ossiferum</name>
    <dbReference type="NCBI Taxonomy" id="2951803"/>
    <lineage>
        <taxon>Archaea</taxon>
        <taxon>Promethearchaeati</taxon>
        <taxon>Promethearchaeota</taxon>
        <taxon>Promethearchaeia</taxon>
        <taxon>Promethearchaeales</taxon>
        <taxon>Promethearchaeaceae</taxon>
        <taxon>Candidatus Lokiarchaeum</taxon>
    </lineage>
</organism>
<feature type="transmembrane region" description="Helical" evidence="1">
    <location>
        <begin position="219"/>
        <end position="238"/>
    </location>
</feature>
<evidence type="ECO:0008006" key="4">
    <source>
        <dbReference type="Google" id="ProtNLM"/>
    </source>
</evidence>
<sequence length="289" mass="31128">MKPIKKIWGIAFLVLGIASGIPLGECEVTEVPLIADTFISISSSSGTDVIANYGLSEYLYIGDGFNGVSITALRFGFSGISTQDLKFSFSAKCTVYGDHTRKVKVFQIQDVSWDEINVTGIENPWDLVDLWTANETQANLTSLVVGGSTDSLEFNFTTAFRGELTLILCTDPLDTSWITLNAKENEYSWMSPASITYEASASTSTTSSSSPNGSSDDDFSWSVLLVPAVIIGGVVLIVKLGKKKTVSAPKARNFPSSPTAATYSSKTCIHCGKFLEGTSRFCKYCGKES</sequence>
<proteinExistence type="predicted"/>
<dbReference type="EMBL" id="CP104013">
    <property type="protein sequence ID" value="UYP46477.1"/>
    <property type="molecule type" value="Genomic_DNA"/>
</dbReference>
<dbReference type="Proteomes" id="UP001208689">
    <property type="component" value="Chromosome"/>
</dbReference>
<evidence type="ECO:0000256" key="1">
    <source>
        <dbReference type="SAM" id="Phobius"/>
    </source>
</evidence>
<keyword evidence="1" id="KW-1133">Transmembrane helix</keyword>
<evidence type="ECO:0000313" key="3">
    <source>
        <dbReference type="Proteomes" id="UP001208689"/>
    </source>
</evidence>
<name>A0ABY6HVT9_9ARCH</name>